<reference evidence="1" key="1">
    <citation type="submission" date="2021-02" db="EMBL/GenBank/DDBJ databases">
        <authorList>
            <consortium name="DOE Joint Genome Institute"/>
            <person name="Ahrendt S."/>
            <person name="Looney B.P."/>
            <person name="Miyauchi S."/>
            <person name="Morin E."/>
            <person name="Drula E."/>
            <person name="Courty P.E."/>
            <person name="Chicoki N."/>
            <person name="Fauchery L."/>
            <person name="Kohler A."/>
            <person name="Kuo A."/>
            <person name="Labutti K."/>
            <person name="Pangilinan J."/>
            <person name="Lipzen A."/>
            <person name="Riley R."/>
            <person name="Andreopoulos W."/>
            <person name="He G."/>
            <person name="Johnson J."/>
            <person name="Barry K.W."/>
            <person name="Grigoriev I.V."/>
            <person name="Nagy L."/>
            <person name="Hibbett D."/>
            <person name="Henrissat B."/>
            <person name="Matheny P.B."/>
            <person name="Labbe J."/>
            <person name="Martin F."/>
        </authorList>
    </citation>
    <scope>NUCLEOTIDE SEQUENCE</scope>
    <source>
        <strain evidence="1">EC-137</strain>
    </source>
</reference>
<dbReference type="EMBL" id="MU273596">
    <property type="protein sequence ID" value="KAI0031014.1"/>
    <property type="molecule type" value="Genomic_DNA"/>
</dbReference>
<protein>
    <submittedName>
        <fullName evidence="1">Uncharacterized protein</fullName>
    </submittedName>
</protein>
<evidence type="ECO:0000313" key="1">
    <source>
        <dbReference type="EMBL" id="KAI0031014.1"/>
    </source>
</evidence>
<name>A0ACB8QGS4_9AGAM</name>
<keyword evidence="2" id="KW-1185">Reference proteome</keyword>
<comment type="caution">
    <text evidence="1">The sequence shown here is derived from an EMBL/GenBank/DDBJ whole genome shotgun (WGS) entry which is preliminary data.</text>
</comment>
<gene>
    <name evidence="1" type="ORF">K488DRAFT_52972</name>
</gene>
<reference evidence="1" key="2">
    <citation type="journal article" date="2022" name="New Phytol.">
        <title>Evolutionary transition to the ectomycorrhizal habit in the genomes of a hyperdiverse lineage of mushroom-forming fungi.</title>
        <authorList>
            <person name="Looney B."/>
            <person name="Miyauchi S."/>
            <person name="Morin E."/>
            <person name="Drula E."/>
            <person name="Courty P.E."/>
            <person name="Kohler A."/>
            <person name="Kuo A."/>
            <person name="LaButti K."/>
            <person name="Pangilinan J."/>
            <person name="Lipzen A."/>
            <person name="Riley R."/>
            <person name="Andreopoulos W."/>
            <person name="He G."/>
            <person name="Johnson J."/>
            <person name="Nolan M."/>
            <person name="Tritt A."/>
            <person name="Barry K.W."/>
            <person name="Grigoriev I.V."/>
            <person name="Nagy L.G."/>
            <person name="Hibbett D."/>
            <person name="Henrissat B."/>
            <person name="Matheny P.B."/>
            <person name="Labbe J."/>
            <person name="Martin F.M."/>
        </authorList>
    </citation>
    <scope>NUCLEOTIDE SEQUENCE</scope>
    <source>
        <strain evidence="1">EC-137</strain>
    </source>
</reference>
<accession>A0ACB8QGS4</accession>
<proteinExistence type="predicted"/>
<organism evidence="1 2">
    <name type="scientific">Vararia minispora EC-137</name>
    <dbReference type="NCBI Taxonomy" id="1314806"/>
    <lineage>
        <taxon>Eukaryota</taxon>
        <taxon>Fungi</taxon>
        <taxon>Dikarya</taxon>
        <taxon>Basidiomycota</taxon>
        <taxon>Agaricomycotina</taxon>
        <taxon>Agaricomycetes</taxon>
        <taxon>Russulales</taxon>
        <taxon>Lachnocladiaceae</taxon>
        <taxon>Vararia</taxon>
    </lineage>
</organism>
<evidence type="ECO:0000313" key="2">
    <source>
        <dbReference type="Proteomes" id="UP000814128"/>
    </source>
</evidence>
<dbReference type="Proteomes" id="UP000814128">
    <property type="component" value="Unassembled WGS sequence"/>
</dbReference>
<sequence>MASAVRSSFQRTYRFCQRAAHEKPAIFYSLVIGAIGPVMVLTIPPIRKKLGYVPPPPPPVTYPIPQRPRRPVQGYEDE</sequence>